<proteinExistence type="predicted"/>
<keyword evidence="2" id="KW-1185">Reference proteome</keyword>
<evidence type="ECO:0000313" key="1">
    <source>
        <dbReference type="EMBL" id="SCG66598.1"/>
    </source>
</evidence>
<dbReference type="RefSeq" id="WP_091301642.1">
    <property type="nucleotide sequence ID" value="NZ_FMDN01000023.1"/>
</dbReference>
<protein>
    <submittedName>
        <fullName evidence="1">Uncharacterized protein</fullName>
    </submittedName>
</protein>
<evidence type="ECO:0000313" key="2">
    <source>
        <dbReference type="Proteomes" id="UP000199408"/>
    </source>
</evidence>
<dbReference type="OrthoDB" id="5136203at2"/>
<gene>
    <name evidence="1" type="ORF">GA0070560_12377</name>
</gene>
<sequence>MSDNEIGVGAAYALGQLARALTTARTHEDAATRQRAELRVRRWQQVVGGMAGGGLDIGSRTPVKGLPAWVTPEVLHGGFATGEPAAGGPLRPDEIDRAQRLGLPADRRALFWSWLTDAGLAELGELLDSGRYRLEYAEEAALPVVAWLLRAGDRDAALGILEEIAPLADRLRLTPAPSDQQAGDPDVVYRQTAGDVRRTLEQRQPNAQIETMREALTVWNPFADELLSLWCETIDGGRIGAMTPDGWLPRAEQLLARYQHLAVEHTRCTKHRDPRGSIGVLRTALERRVAGTELTARERGLVGSMVEAMLRKRGRPGSAEHTAVRQQQAHEAALPRHHQLAQLVATRLAGLPQDSGISDVDHLLRPVDAEEAHLSGGAVGWPVPRPIARVVARAAAGTPEQLIDRGVIVSVEVLAQLTPRLAAATAASAYPDPALRVLMDATYRAFRHRRSLLLLNLEHQVRLAELPWVQAVASARIDTSDTRAQARRTLLRLASAAVCGFPATVLPNPLVGELSTLSRQAGLELPWVEELAADIFMGRFSAKFLHAATLAGRRLAGSLYARYYDIDYPAIAVIDDNRLIRRARTSDAFDRLCRDRAGAPRKRSWFQVAANGMVIEQAQILTTHNLATIVELGVDLPSADLAKQCVDTVLRLTARIHRNPRPLGTVKNTAYAWRQMLFFLSLSSREEQAAFPVYVEQRLADQPDHVRTRLAPAVTGLAHVTSGGGFDPDGKAGTGRRLLGWTTSDHWMLDPGPRA</sequence>
<dbReference type="EMBL" id="FMDN01000023">
    <property type="protein sequence ID" value="SCG66598.1"/>
    <property type="molecule type" value="Genomic_DNA"/>
</dbReference>
<name>A0A1C5J7S0_9ACTN</name>
<organism evidence="1 2">
    <name type="scientific">Micromonospora halophytica</name>
    <dbReference type="NCBI Taxonomy" id="47864"/>
    <lineage>
        <taxon>Bacteria</taxon>
        <taxon>Bacillati</taxon>
        <taxon>Actinomycetota</taxon>
        <taxon>Actinomycetes</taxon>
        <taxon>Micromonosporales</taxon>
        <taxon>Micromonosporaceae</taxon>
        <taxon>Micromonospora</taxon>
    </lineage>
</organism>
<dbReference type="Proteomes" id="UP000199408">
    <property type="component" value="Unassembled WGS sequence"/>
</dbReference>
<accession>A0A1C5J7S0</accession>
<reference evidence="2" key="1">
    <citation type="submission" date="2016-06" db="EMBL/GenBank/DDBJ databases">
        <authorList>
            <person name="Varghese N."/>
        </authorList>
    </citation>
    <scope>NUCLEOTIDE SEQUENCE [LARGE SCALE GENOMIC DNA]</scope>
    <source>
        <strain evidence="2">DSM 43171</strain>
    </source>
</reference>
<dbReference type="STRING" id="47864.GA0070560_12377"/>
<dbReference type="AlphaFoldDB" id="A0A1C5J7S0"/>